<sequence>MDYYLFFEHLKKHYEPSGGGLASPAKPVEEPRQQPVEKVEQHENERQESLLSSLLNLSCIECNKTFRRQKTFEAHMRDIHSNKNEPLDEFSEPEDLMEGENLFNCFFL</sequence>
<dbReference type="InterPro" id="IPR013087">
    <property type="entry name" value="Znf_C2H2_type"/>
</dbReference>
<dbReference type="Pfam" id="PF12171">
    <property type="entry name" value="zf-C2H2_jaz"/>
    <property type="match status" value="1"/>
</dbReference>
<evidence type="ECO:0000256" key="3">
    <source>
        <dbReference type="ARBA" id="ARBA00022833"/>
    </source>
</evidence>
<evidence type="ECO:0000259" key="6">
    <source>
        <dbReference type="PROSITE" id="PS50157"/>
    </source>
</evidence>
<evidence type="ECO:0000256" key="5">
    <source>
        <dbReference type="SAM" id="MobiDB-lite"/>
    </source>
</evidence>
<dbReference type="EMBL" id="JANEYF010000880">
    <property type="protein sequence ID" value="KAJ8967257.1"/>
    <property type="molecule type" value="Genomic_DNA"/>
</dbReference>
<comment type="caution">
    <text evidence="7">The sequence shown here is derived from an EMBL/GenBank/DDBJ whole genome shotgun (WGS) entry which is preliminary data.</text>
</comment>
<evidence type="ECO:0000256" key="4">
    <source>
        <dbReference type="PROSITE-ProRule" id="PRU00042"/>
    </source>
</evidence>
<dbReference type="GO" id="GO:0008270">
    <property type="term" value="F:zinc ion binding"/>
    <property type="evidence" value="ECO:0007669"/>
    <property type="project" value="UniProtKB-KW"/>
</dbReference>
<feature type="compositionally biased region" description="Basic and acidic residues" evidence="5">
    <location>
        <begin position="27"/>
        <end position="47"/>
    </location>
</feature>
<keyword evidence="1" id="KW-0479">Metal-binding</keyword>
<dbReference type="SMART" id="SM00355">
    <property type="entry name" value="ZnF_C2H2"/>
    <property type="match status" value="1"/>
</dbReference>
<organism evidence="7 8">
    <name type="scientific">Rhamnusium bicolor</name>
    <dbReference type="NCBI Taxonomy" id="1586634"/>
    <lineage>
        <taxon>Eukaryota</taxon>
        <taxon>Metazoa</taxon>
        <taxon>Ecdysozoa</taxon>
        <taxon>Arthropoda</taxon>
        <taxon>Hexapoda</taxon>
        <taxon>Insecta</taxon>
        <taxon>Pterygota</taxon>
        <taxon>Neoptera</taxon>
        <taxon>Endopterygota</taxon>
        <taxon>Coleoptera</taxon>
        <taxon>Polyphaga</taxon>
        <taxon>Cucujiformia</taxon>
        <taxon>Chrysomeloidea</taxon>
        <taxon>Cerambycidae</taxon>
        <taxon>Lepturinae</taxon>
        <taxon>Rhagiini</taxon>
        <taxon>Rhamnusium</taxon>
    </lineage>
</organism>
<proteinExistence type="predicted"/>
<accession>A0AAV8ZPH1</accession>
<dbReference type="PROSITE" id="PS00028">
    <property type="entry name" value="ZINC_FINGER_C2H2_1"/>
    <property type="match status" value="1"/>
</dbReference>
<dbReference type="Gene3D" id="3.30.160.60">
    <property type="entry name" value="Classic Zinc Finger"/>
    <property type="match status" value="1"/>
</dbReference>
<evidence type="ECO:0000313" key="7">
    <source>
        <dbReference type="EMBL" id="KAJ8967257.1"/>
    </source>
</evidence>
<keyword evidence="8" id="KW-1185">Reference proteome</keyword>
<dbReference type="AlphaFoldDB" id="A0AAV8ZPH1"/>
<feature type="domain" description="C2H2-type" evidence="6">
    <location>
        <begin position="57"/>
        <end position="85"/>
    </location>
</feature>
<reference evidence="7" key="1">
    <citation type="journal article" date="2023" name="Insect Mol. Biol.">
        <title>Genome sequencing provides insights into the evolution of gene families encoding plant cell wall-degrading enzymes in longhorned beetles.</title>
        <authorList>
            <person name="Shin N.R."/>
            <person name="Okamura Y."/>
            <person name="Kirsch R."/>
            <person name="Pauchet Y."/>
        </authorList>
    </citation>
    <scope>NUCLEOTIDE SEQUENCE</scope>
    <source>
        <strain evidence="7">RBIC_L_NR</strain>
    </source>
</reference>
<gene>
    <name evidence="7" type="ORF">NQ314_002984</name>
</gene>
<dbReference type="InterPro" id="IPR022755">
    <property type="entry name" value="Znf_C2H2_jaz"/>
</dbReference>
<keyword evidence="3" id="KW-0862">Zinc</keyword>
<protein>
    <recommendedName>
        <fullName evidence="6">C2H2-type domain-containing protein</fullName>
    </recommendedName>
</protein>
<keyword evidence="2 4" id="KW-0863">Zinc-finger</keyword>
<feature type="region of interest" description="Disordered" evidence="5">
    <location>
        <begin position="14"/>
        <end position="47"/>
    </location>
</feature>
<evidence type="ECO:0000313" key="8">
    <source>
        <dbReference type="Proteomes" id="UP001162156"/>
    </source>
</evidence>
<dbReference type="Proteomes" id="UP001162156">
    <property type="component" value="Unassembled WGS sequence"/>
</dbReference>
<dbReference type="PROSITE" id="PS50157">
    <property type="entry name" value="ZINC_FINGER_C2H2_2"/>
    <property type="match status" value="1"/>
</dbReference>
<evidence type="ECO:0000256" key="2">
    <source>
        <dbReference type="ARBA" id="ARBA00022771"/>
    </source>
</evidence>
<evidence type="ECO:0000256" key="1">
    <source>
        <dbReference type="ARBA" id="ARBA00022723"/>
    </source>
</evidence>
<name>A0AAV8ZPH1_9CUCU</name>